<evidence type="ECO:0000313" key="1">
    <source>
        <dbReference type="EMBL" id="AOZ63847.1"/>
    </source>
</evidence>
<dbReference type="Proteomes" id="UP000224902">
    <property type="component" value="Segment"/>
</dbReference>
<organism evidence="1 2">
    <name type="scientific">Rhodococcus phage Weasels2</name>
    <dbReference type="NCBI Taxonomy" id="1897437"/>
    <lineage>
        <taxon>Viruses</taxon>
        <taxon>Duplodnaviria</taxon>
        <taxon>Heunggongvirae</taxon>
        <taxon>Uroviricota</taxon>
        <taxon>Caudoviricetes</taxon>
        <taxon>Weaselvirus</taxon>
        <taxon>Weaselvirus weasel</taxon>
    </lineage>
</organism>
<dbReference type="EMBL" id="KX774321">
    <property type="protein sequence ID" value="AOZ63847.1"/>
    <property type="molecule type" value="Genomic_DNA"/>
</dbReference>
<sequence length="89" mass="9865">MAIEHTDPTLVTAHRITLQVPASPSRTGYGGKIPTRYMINYAGRAHRVYMMQYGNSGSAYIKALGKTLFLDTDTEYALSDGIIPEKGWK</sequence>
<keyword evidence="2" id="KW-1185">Reference proteome</keyword>
<name>A0A1I9SAP1_9CAUD</name>
<protein>
    <submittedName>
        <fullName evidence="1">Uncharacterized protein</fullName>
    </submittedName>
</protein>
<accession>A0A1I9SAP1</accession>
<proteinExistence type="predicted"/>
<reference evidence="2" key="1">
    <citation type="submission" date="2016-08" db="EMBL/GenBank/DDBJ databases">
        <authorList>
            <person name="Seilhamer J.J."/>
        </authorList>
    </citation>
    <scope>NUCLEOTIDE SEQUENCE [LARGE SCALE GENOMIC DNA]</scope>
</reference>
<dbReference type="OrthoDB" id="26521at10239"/>
<gene>
    <name evidence="1" type="ORF">SEA_WEASELS2_269</name>
</gene>
<evidence type="ECO:0000313" key="2">
    <source>
        <dbReference type="Proteomes" id="UP000224902"/>
    </source>
</evidence>